<evidence type="ECO:0000256" key="1">
    <source>
        <dbReference type="HAMAP-Rule" id="MF_00226"/>
    </source>
</evidence>
<sequence length="411" mass="44908">MRAEILSIGTELLLGDIVNTNAQYLSRRLAELGVYVYFQTVVGDNPERILEAYAHAYGRADLVVISGGLGPTEDDLTKETAASYFGRTMVDHPEIWEPIRRYYEKRGTAPIENARKQAAFPEGAVILPNPAGTAPGCWIEDQGRYMAMMPGPPREMIPMFEEQVIPRLKPHLSQTFQSRLLRVCGTGESNVEEALRHLITGQSNPTVATYAKEGEVHVRITARADTEEAAEILLIPAVEECREALGELVYGQGNTSLEESIYLLLRQRNLTMAVAESLTGGLLTGRLVNVPGMSACLLEGLVPYTNQAKIRQLGIEPDKLEAFGAVSSEMAAAMARRVAEISGAAIGLAVTGWAGPSKDPAEPAGLIWMGLHLAGETLTRRISFGGDRNRIRFFAANMALCWLLRELKKAD</sequence>
<dbReference type="InterPro" id="IPR036425">
    <property type="entry name" value="MoaB/Mog-like_dom_sf"/>
</dbReference>
<dbReference type="Pfam" id="PF02464">
    <property type="entry name" value="CinA"/>
    <property type="match status" value="1"/>
</dbReference>
<dbReference type="RefSeq" id="WP_343187237.1">
    <property type="nucleotide sequence ID" value="NZ_JBCITM010000024.1"/>
</dbReference>
<dbReference type="Pfam" id="PF18146">
    <property type="entry name" value="CinA_KH"/>
    <property type="match status" value="1"/>
</dbReference>
<dbReference type="InterPro" id="IPR001453">
    <property type="entry name" value="MoaB/Mog_dom"/>
</dbReference>
<dbReference type="Gene3D" id="3.40.980.10">
    <property type="entry name" value="MoaB/Mog-like domain"/>
    <property type="match status" value="1"/>
</dbReference>
<dbReference type="PIRSF" id="PIRSF006728">
    <property type="entry name" value="CinA"/>
    <property type="match status" value="1"/>
</dbReference>
<evidence type="ECO:0000313" key="4">
    <source>
        <dbReference type="Proteomes" id="UP001407405"/>
    </source>
</evidence>
<comment type="similarity">
    <text evidence="1">Belongs to the CinA family.</text>
</comment>
<dbReference type="InterPro" id="IPR036653">
    <property type="entry name" value="CinA-like_C"/>
</dbReference>
<evidence type="ECO:0000259" key="2">
    <source>
        <dbReference type="SMART" id="SM00852"/>
    </source>
</evidence>
<dbReference type="InterPro" id="IPR050101">
    <property type="entry name" value="CinA"/>
</dbReference>
<name>A0ABU9VXX5_9CLOT</name>
<dbReference type="InterPro" id="IPR041424">
    <property type="entry name" value="CinA_KH"/>
</dbReference>
<evidence type="ECO:0000313" key="3">
    <source>
        <dbReference type="EMBL" id="MEN1761954.1"/>
    </source>
</evidence>
<dbReference type="NCBIfam" id="TIGR00199">
    <property type="entry name" value="PncC_domain"/>
    <property type="match status" value="1"/>
</dbReference>
<accession>A0ABU9VXX5</accession>
<dbReference type="PANTHER" id="PTHR13939:SF0">
    <property type="entry name" value="NMN AMIDOHYDROLASE-LIKE PROTEIN YFAY"/>
    <property type="match status" value="1"/>
</dbReference>
<proteinExistence type="inferred from homology"/>
<reference evidence="3 4" key="1">
    <citation type="submission" date="2024-04" db="EMBL/GenBank/DDBJ databases">
        <title>Genome sequencing and metabolic network reconstruction of aminoacids and betaine degradation by Anoxynatronum sibiricum.</title>
        <authorList>
            <person name="Detkova E.N."/>
            <person name="Boltjanskaja Y.V."/>
            <person name="Mardanov A.V."/>
            <person name="Kevbrin V."/>
        </authorList>
    </citation>
    <scope>NUCLEOTIDE SEQUENCE [LARGE SCALE GENOMIC DNA]</scope>
    <source>
        <strain evidence="3 4">Z-7981</strain>
    </source>
</reference>
<keyword evidence="4" id="KW-1185">Reference proteome</keyword>
<dbReference type="PANTHER" id="PTHR13939">
    <property type="entry name" value="NICOTINAMIDE-NUCLEOTIDE AMIDOHYDROLASE PNCC"/>
    <property type="match status" value="1"/>
</dbReference>
<gene>
    <name evidence="1" type="primary">cinA</name>
    <name evidence="3" type="ORF">AAIG11_15810</name>
</gene>
<feature type="domain" description="MoaB/Mog" evidence="2">
    <location>
        <begin position="4"/>
        <end position="171"/>
    </location>
</feature>
<dbReference type="Proteomes" id="UP001407405">
    <property type="component" value="Unassembled WGS sequence"/>
</dbReference>
<dbReference type="Gene3D" id="3.90.950.20">
    <property type="entry name" value="CinA-like"/>
    <property type="match status" value="1"/>
</dbReference>
<dbReference type="HAMAP" id="MF_00226_B">
    <property type="entry name" value="CinA_B"/>
    <property type="match status" value="1"/>
</dbReference>
<dbReference type="InterPro" id="IPR008136">
    <property type="entry name" value="CinA_C"/>
</dbReference>
<dbReference type="EMBL" id="JBCITM010000024">
    <property type="protein sequence ID" value="MEN1761954.1"/>
    <property type="molecule type" value="Genomic_DNA"/>
</dbReference>
<dbReference type="NCBIfam" id="TIGR00200">
    <property type="entry name" value="cinA_nterm"/>
    <property type="match status" value="1"/>
</dbReference>
<dbReference type="SUPFAM" id="SSF142433">
    <property type="entry name" value="CinA-like"/>
    <property type="match status" value="1"/>
</dbReference>
<dbReference type="SUPFAM" id="SSF53218">
    <property type="entry name" value="Molybdenum cofactor biosynthesis proteins"/>
    <property type="match status" value="1"/>
</dbReference>
<comment type="caution">
    <text evidence="3">The sequence shown here is derived from an EMBL/GenBank/DDBJ whole genome shotgun (WGS) entry which is preliminary data.</text>
</comment>
<dbReference type="InterPro" id="IPR008135">
    <property type="entry name" value="Competence-induced_CinA"/>
</dbReference>
<organism evidence="3 4">
    <name type="scientific">Anoxynatronum sibiricum</name>
    <dbReference type="NCBI Taxonomy" id="210623"/>
    <lineage>
        <taxon>Bacteria</taxon>
        <taxon>Bacillati</taxon>
        <taxon>Bacillota</taxon>
        <taxon>Clostridia</taxon>
        <taxon>Eubacteriales</taxon>
        <taxon>Clostridiaceae</taxon>
        <taxon>Anoxynatronum</taxon>
    </lineage>
</organism>
<dbReference type="Gene3D" id="3.30.70.2860">
    <property type="match status" value="1"/>
</dbReference>
<dbReference type="NCBIfam" id="TIGR00177">
    <property type="entry name" value="molyb_syn"/>
    <property type="match status" value="1"/>
</dbReference>
<dbReference type="NCBIfam" id="NF001813">
    <property type="entry name" value="PRK00549.1"/>
    <property type="match status" value="1"/>
</dbReference>
<protein>
    <recommendedName>
        <fullName evidence="1">Putative competence-damage inducible protein</fullName>
    </recommendedName>
</protein>
<dbReference type="SMART" id="SM00852">
    <property type="entry name" value="MoCF_biosynth"/>
    <property type="match status" value="1"/>
</dbReference>
<dbReference type="Pfam" id="PF00994">
    <property type="entry name" value="MoCF_biosynth"/>
    <property type="match status" value="1"/>
</dbReference>
<dbReference type="CDD" id="cd00885">
    <property type="entry name" value="cinA"/>
    <property type="match status" value="1"/>
</dbReference>